<organism evidence="1">
    <name type="scientific">Oryza nivara</name>
    <name type="common">Indian wild rice</name>
    <name type="synonym">Oryza sativa f. spontanea</name>
    <dbReference type="NCBI Taxonomy" id="4536"/>
    <lineage>
        <taxon>Eukaryota</taxon>
        <taxon>Viridiplantae</taxon>
        <taxon>Streptophyta</taxon>
        <taxon>Embryophyta</taxon>
        <taxon>Tracheophyta</taxon>
        <taxon>Spermatophyta</taxon>
        <taxon>Magnoliopsida</taxon>
        <taxon>Liliopsida</taxon>
        <taxon>Poales</taxon>
        <taxon>Poaceae</taxon>
        <taxon>BOP clade</taxon>
        <taxon>Oryzoideae</taxon>
        <taxon>Oryzeae</taxon>
        <taxon>Oryzinae</taxon>
        <taxon>Oryza</taxon>
    </lineage>
</organism>
<accession>A0A0E0FHG8</accession>
<name>A0A0E0FHG8_ORYNI</name>
<dbReference type="EnsemblPlants" id="ONIVA01G06720.1">
    <property type="protein sequence ID" value="ONIVA01G06720.1"/>
    <property type="gene ID" value="ONIVA01G06720"/>
</dbReference>
<evidence type="ECO:0000313" key="1">
    <source>
        <dbReference type="EnsemblPlants" id="ONIVA01G06720.1"/>
    </source>
</evidence>
<protein>
    <submittedName>
        <fullName evidence="1">Uncharacterized protein</fullName>
    </submittedName>
</protein>
<reference evidence="1" key="1">
    <citation type="submission" date="2015-04" db="UniProtKB">
        <authorList>
            <consortium name="EnsemblPlants"/>
        </authorList>
    </citation>
    <scope>IDENTIFICATION</scope>
    <source>
        <strain evidence="1">SL10</strain>
    </source>
</reference>
<evidence type="ECO:0000313" key="2">
    <source>
        <dbReference type="Proteomes" id="UP000006591"/>
    </source>
</evidence>
<proteinExistence type="predicted"/>
<reference evidence="1" key="2">
    <citation type="submission" date="2018-04" db="EMBL/GenBank/DDBJ databases">
        <title>OnivRS2 (Oryza nivara Reference Sequence Version 2).</title>
        <authorList>
            <person name="Zhang J."/>
            <person name="Kudrna D."/>
            <person name="Lee S."/>
            <person name="Talag J."/>
            <person name="Rajasekar S."/>
            <person name="Welchert J."/>
            <person name="Hsing Y.-I."/>
            <person name="Wing R.A."/>
        </authorList>
    </citation>
    <scope>NUCLEOTIDE SEQUENCE [LARGE SCALE GENOMIC DNA]</scope>
</reference>
<keyword evidence="2" id="KW-1185">Reference proteome</keyword>
<dbReference type="AlphaFoldDB" id="A0A0E0FHG8"/>
<dbReference type="Gramene" id="ONIVA01G06720.1">
    <property type="protein sequence ID" value="ONIVA01G06720.1"/>
    <property type="gene ID" value="ONIVA01G06720"/>
</dbReference>
<dbReference type="HOGENOM" id="CLU_2389835_0_0_1"/>
<dbReference type="Proteomes" id="UP000006591">
    <property type="component" value="Chromosome 1"/>
</dbReference>
<sequence>MTTALRRRGRPTLDGVALELASPRCAALAHRPCRSGVRRGVVAPGRAEAGAPLVLALGLSVTVVPAAACCFCASGMDVDSPRRPTTGMAINLLLETSRAL</sequence>